<protein>
    <submittedName>
        <fullName evidence="3">HisA/HisF family protein</fullName>
    </submittedName>
</protein>
<proteinExistence type="inferred from homology"/>
<dbReference type="Proteomes" id="UP000732619">
    <property type="component" value="Unassembled WGS sequence"/>
</dbReference>
<evidence type="ECO:0000313" key="3">
    <source>
        <dbReference type="EMBL" id="MBE6513325.1"/>
    </source>
</evidence>
<evidence type="ECO:0000256" key="2">
    <source>
        <dbReference type="RuleBase" id="RU003657"/>
    </source>
</evidence>
<dbReference type="Gene3D" id="3.20.20.70">
    <property type="entry name" value="Aldolase class I"/>
    <property type="match status" value="1"/>
</dbReference>
<dbReference type="Pfam" id="PF00977">
    <property type="entry name" value="His_biosynth"/>
    <property type="match status" value="1"/>
</dbReference>
<dbReference type="PANTHER" id="PTHR43090">
    <property type="entry name" value="1-(5-PHOSPHORIBOSYL)-5-[(5-PHOSPHORIBOSYLAMINO)METHYLIDENEAMINO] IMIDAZOLE-4-CARBOXAMIDE ISOMERASE"/>
    <property type="match status" value="1"/>
</dbReference>
<dbReference type="EMBL" id="SUTG01000071">
    <property type="protein sequence ID" value="MBE6513325.1"/>
    <property type="molecule type" value="Genomic_DNA"/>
</dbReference>
<evidence type="ECO:0000256" key="1">
    <source>
        <dbReference type="ARBA" id="ARBA00009667"/>
    </source>
</evidence>
<name>A0A8T3VZ85_METOL</name>
<keyword evidence="2" id="KW-0368">Histidine biosynthesis</keyword>
<dbReference type="AlphaFoldDB" id="A0A8T3VZ85"/>
<dbReference type="SUPFAM" id="SSF51366">
    <property type="entry name" value="Ribulose-phoshate binding barrel"/>
    <property type="match status" value="1"/>
</dbReference>
<sequence length="231" mass="25964">MLEIIPVLDLMNSVAVSGKSGNRDTYTPLQTIYASSSDPVEIANSLKRANAKEMYIADLDLIERNGNHNIYKIKEVNTILPVIVDVGVDNLETFEFMLDFAYKIIVATETLESIEELEKIFEKYPKERIIVSVDVKNNELYTKHMDLNLEGFKEVLSRIDPNEIILLDISSVGTEAGFNKDLLDKFDEFRDKIILGGGITNDEIPLINELGIKKALVGTALHKGEIDINNF</sequence>
<accession>A0A8T3VZ85</accession>
<dbReference type="GO" id="GO:0005737">
    <property type="term" value="C:cytoplasm"/>
    <property type="evidence" value="ECO:0007669"/>
    <property type="project" value="TreeGrafter"/>
</dbReference>
<keyword evidence="2" id="KW-0028">Amino-acid biosynthesis</keyword>
<dbReference type="InterPro" id="IPR013785">
    <property type="entry name" value="Aldolase_TIM"/>
</dbReference>
<dbReference type="CDD" id="cd04723">
    <property type="entry name" value="HisA_HisF"/>
    <property type="match status" value="1"/>
</dbReference>
<reference evidence="3" key="1">
    <citation type="submission" date="2019-04" db="EMBL/GenBank/DDBJ databases">
        <title>Evolution of Biomass-Degrading Anaerobic Consortia Revealed by Metagenomics.</title>
        <authorList>
            <person name="Peng X."/>
        </authorList>
    </citation>
    <scope>NUCLEOTIDE SEQUENCE</scope>
    <source>
        <strain evidence="3">SIG14</strain>
    </source>
</reference>
<dbReference type="GO" id="GO:0000105">
    <property type="term" value="P:L-histidine biosynthetic process"/>
    <property type="evidence" value="ECO:0007669"/>
    <property type="project" value="UniProtKB-KW"/>
</dbReference>
<dbReference type="GO" id="GO:0000162">
    <property type="term" value="P:L-tryptophan biosynthetic process"/>
    <property type="evidence" value="ECO:0007669"/>
    <property type="project" value="TreeGrafter"/>
</dbReference>
<gene>
    <name evidence="3" type="ORF">E7Z75_09360</name>
</gene>
<evidence type="ECO:0000313" key="4">
    <source>
        <dbReference type="Proteomes" id="UP000732619"/>
    </source>
</evidence>
<comment type="similarity">
    <text evidence="1 2">Belongs to the HisA/HisF family.</text>
</comment>
<dbReference type="NCBIfam" id="TIGR00734">
    <property type="entry name" value="hisAF_rel"/>
    <property type="match status" value="1"/>
</dbReference>
<comment type="caution">
    <text evidence="3">The sequence shown here is derived from an EMBL/GenBank/DDBJ whole genome shotgun (WGS) entry which is preliminary data.</text>
</comment>
<dbReference type="PANTHER" id="PTHR43090:SF2">
    <property type="entry name" value="1-(5-PHOSPHORIBOSYL)-5-[(5-PHOSPHORIBOSYLAMINO)METHYLIDENEAMINO] IMIDAZOLE-4-CARBOXAMIDE ISOMERASE"/>
    <property type="match status" value="1"/>
</dbReference>
<dbReference type="InterPro" id="IPR006062">
    <property type="entry name" value="His_biosynth"/>
</dbReference>
<dbReference type="InterPro" id="IPR004650">
    <property type="entry name" value="HisA/F-archaeal"/>
</dbReference>
<dbReference type="InterPro" id="IPR044524">
    <property type="entry name" value="Isoase_HisA-like"/>
</dbReference>
<dbReference type="GO" id="GO:0003949">
    <property type="term" value="F:1-(5-phosphoribosyl)-5-[(5-phosphoribosylamino)methylideneamino]imidazole-4-carboxamide isomerase activity"/>
    <property type="evidence" value="ECO:0007669"/>
    <property type="project" value="InterPro"/>
</dbReference>
<dbReference type="InterPro" id="IPR011060">
    <property type="entry name" value="RibuloseP-bd_barrel"/>
</dbReference>
<organism evidence="3 4">
    <name type="scientific">Methanobrevibacter olleyae</name>
    <dbReference type="NCBI Taxonomy" id="294671"/>
    <lineage>
        <taxon>Archaea</taxon>
        <taxon>Methanobacteriati</taxon>
        <taxon>Methanobacteriota</taxon>
        <taxon>Methanomada group</taxon>
        <taxon>Methanobacteria</taxon>
        <taxon>Methanobacteriales</taxon>
        <taxon>Methanobacteriaceae</taxon>
        <taxon>Methanobrevibacter</taxon>
    </lineage>
</organism>